<keyword evidence="11" id="KW-1133">Transmembrane helix</keyword>
<feature type="transmembrane region" description="Helical" evidence="11">
    <location>
        <begin position="32"/>
        <end position="55"/>
    </location>
</feature>
<evidence type="ECO:0000256" key="10">
    <source>
        <dbReference type="ARBA" id="ARBA00044825"/>
    </source>
</evidence>
<dbReference type="GO" id="GO:0042127">
    <property type="term" value="P:regulation of cell population proliferation"/>
    <property type="evidence" value="ECO:0000318"/>
    <property type="project" value="GO_Central"/>
</dbReference>
<keyword evidence="8" id="KW-0449">Lipoprotein</keyword>
<dbReference type="Bgee" id="ENSACAG00000029574">
    <property type="expression patterns" value="Expressed in skeletal muscle tissue"/>
</dbReference>
<reference evidence="13" key="2">
    <citation type="submission" date="2025-08" db="UniProtKB">
        <authorList>
            <consortium name="Ensembl"/>
        </authorList>
    </citation>
    <scope>IDENTIFICATION</scope>
</reference>
<dbReference type="GeneID" id="103280176"/>
<evidence type="ECO:0000313" key="14">
    <source>
        <dbReference type="Proteomes" id="UP000001646"/>
    </source>
</evidence>
<accession>R4G9S8</accession>
<protein>
    <recommendedName>
        <fullName evidence="9">Surfactant protein C</fullName>
    </recommendedName>
    <alternativeName>
        <fullName evidence="10">Pulmonary surfactant-associated protein C</fullName>
    </alternativeName>
</protein>
<evidence type="ECO:0000256" key="5">
    <source>
        <dbReference type="ARBA" id="ARBA00022713"/>
    </source>
</evidence>
<evidence type="ECO:0000256" key="6">
    <source>
        <dbReference type="ARBA" id="ARBA00023139"/>
    </source>
</evidence>
<dbReference type="SMART" id="SM00019">
    <property type="entry name" value="SF_P"/>
    <property type="match status" value="1"/>
</dbReference>
<dbReference type="PANTHER" id="PTHR10800:SF6">
    <property type="entry name" value="PULMONARY SURFACTANT-ASSOCIATED PROTEIN C"/>
    <property type="match status" value="1"/>
</dbReference>
<evidence type="ECO:0000256" key="3">
    <source>
        <dbReference type="ARBA" id="ARBA00022439"/>
    </source>
</evidence>
<reference evidence="13" key="1">
    <citation type="submission" date="2009-12" db="EMBL/GenBank/DDBJ databases">
        <title>The Genome Sequence of Anolis carolinensis (Green Anole Lizard).</title>
        <authorList>
            <consortium name="The Genome Sequencing Platform"/>
            <person name="Di Palma F."/>
            <person name="Alfoldi J."/>
            <person name="Heiman D."/>
            <person name="Young S."/>
            <person name="Grabherr M."/>
            <person name="Johnson J."/>
            <person name="Lander E.S."/>
            <person name="Lindblad-Toh K."/>
        </authorList>
    </citation>
    <scope>NUCLEOTIDE SEQUENCE [LARGE SCALE GENOMIC DNA]</scope>
    <source>
        <strain evidence="13">JBL SC #1</strain>
    </source>
</reference>
<sequence length="212" mass="23816">MDDKSKDEINAASEPPAYKFIPRVPKERTQMILISIVLVLLVTIIIGAILIGVHVTQEHTEKIIKTITKGANGEMVKQTVMVDTQENVAVFYIHSNTTSATVVYDYQQGLIAFRIHSRKQCSVVVMDLVDVPSLHEITELIDHSIDQVSEEDSLLYTFKQRGLADPNALGTTINVLCSDVPVYWAEKNHKKPRRRSVPCPDILILELCFAFL</sequence>
<comment type="function">
    <text evidence="1">Pulmonary surfactant associated proteins promote alveolar stability by lowering the surface tension at the air-liquid interface in the peripheral air spaces.</text>
</comment>
<dbReference type="InterPro" id="IPR015091">
    <property type="entry name" value="Surfactant_protein_propep"/>
</dbReference>
<proteinExistence type="predicted"/>
<dbReference type="Ensembl" id="ENSACAT00000029413.2">
    <property type="protein sequence ID" value="ENSACAP00000021995.1"/>
    <property type="gene ID" value="ENSACAG00000029574.2"/>
</dbReference>
<dbReference type="InterPro" id="IPR001729">
    <property type="entry name" value="SP-C"/>
</dbReference>
<keyword evidence="3" id="KW-0767">Surface film</keyword>
<dbReference type="Pfam" id="PF04089">
    <property type="entry name" value="BRICHOS"/>
    <property type="match status" value="1"/>
</dbReference>
<evidence type="ECO:0000256" key="8">
    <source>
        <dbReference type="ARBA" id="ARBA00023288"/>
    </source>
</evidence>
<dbReference type="GeneTree" id="ENSGT00930000150969"/>
<evidence type="ECO:0000313" key="13">
    <source>
        <dbReference type="Ensembl" id="ENSACAP00000021995.1"/>
    </source>
</evidence>
<reference evidence="13" key="3">
    <citation type="submission" date="2025-09" db="UniProtKB">
        <authorList>
            <consortium name="Ensembl"/>
        </authorList>
    </citation>
    <scope>IDENTIFICATION</scope>
</reference>
<evidence type="ECO:0000256" key="11">
    <source>
        <dbReference type="SAM" id="Phobius"/>
    </source>
</evidence>
<dbReference type="OrthoDB" id="9888901at2759"/>
<dbReference type="GO" id="GO:0007585">
    <property type="term" value="P:respiratory gaseous exchange by respiratory system"/>
    <property type="evidence" value="ECO:0007669"/>
    <property type="project" value="UniProtKB-KW"/>
</dbReference>
<dbReference type="Proteomes" id="UP000001646">
    <property type="component" value="Unplaced"/>
</dbReference>
<dbReference type="PROSITE" id="PS50869">
    <property type="entry name" value="BRICHOS"/>
    <property type="match status" value="1"/>
</dbReference>
<name>R4G9S8_ANOCA</name>
<dbReference type="InterPro" id="IPR007084">
    <property type="entry name" value="BRICHOS_dom"/>
</dbReference>
<evidence type="ECO:0000256" key="4">
    <source>
        <dbReference type="ARBA" id="ARBA00022525"/>
    </source>
</evidence>
<dbReference type="eggNOG" id="ENOG502SQPA">
    <property type="taxonomic scope" value="Eukaryota"/>
</dbReference>
<evidence type="ECO:0000256" key="7">
    <source>
        <dbReference type="ARBA" id="ARBA00023157"/>
    </source>
</evidence>
<dbReference type="Pfam" id="PF08999">
    <property type="entry name" value="SP_C-Propep"/>
    <property type="match status" value="1"/>
</dbReference>
<keyword evidence="4" id="KW-0964">Secreted</keyword>
<evidence type="ECO:0000259" key="12">
    <source>
        <dbReference type="PROSITE" id="PS50869"/>
    </source>
</evidence>
<keyword evidence="11" id="KW-0472">Membrane</keyword>
<organism evidence="13 14">
    <name type="scientific">Anolis carolinensis</name>
    <name type="common">Green anole</name>
    <name type="synonym">American chameleon</name>
    <dbReference type="NCBI Taxonomy" id="28377"/>
    <lineage>
        <taxon>Eukaryota</taxon>
        <taxon>Metazoa</taxon>
        <taxon>Chordata</taxon>
        <taxon>Craniata</taxon>
        <taxon>Vertebrata</taxon>
        <taxon>Euteleostomi</taxon>
        <taxon>Lepidosauria</taxon>
        <taxon>Squamata</taxon>
        <taxon>Bifurcata</taxon>
        <taxon>Unidentata</taxon>
        <taxon>Episquamata</taxon>
        <taxon>Toxicofera</taxon>
        <taxon>Iguania</taxon>
        <taxon>Dactyloidae</taxon>
        <taxon>Anolis</taxon>
    </lineage>
</organism>
<keyword evidence="7" id="KW-1015">Disulfide bond</keyword>
<evidence type="ECO:0000256" key="2">
    <source>
        <dbReference type="ARBA" id="ARBA00004364"/>
    </source>
</evidence>
<dbReference type="InParanoid" id="R4G9S8"/>
<dbReference type="SMART" id="SM01039">
    <property type="entry name" value="BRICHOS"/>
    <property type="match status" value="1"/>
</dbReference>
<comment type="subcellular location">
    <subcellularLocation>
        <location evidence="2">Secreted</location>
        <location evidence="2">Extracellular space</location>
        <location evidence="2">Surface film</location>
    </subcellularLocation>
</comment>
<dbReference type="PANTHER" id="PTHR10800">
    <property type="entry name" value="PULMONARY SURFACTANT-ASSOCIATED PROTEIN C"/>
    <property type="match status" value="1"/>
</dbReference>
<evidence type="ECO:0000256" key="1">
    <source>
        <dbReference type="ARBA" id="ARBA00002263"/>
    </source>
</evidence>
<gene>
    <name evidence="13" type="primary">LOC103280176</name>
</gene>
<dbReference type="HOGENOM" id="CLU_087015_0_0_1"/>
<dbReference type="GO" id="GO:0005615">
    <property type="term" value="C:extracellular space"/>
    <property type="evidence" value="ECO:0000318"/>
    <property type="project" value="GO_Central"/>
</dbReference>
<keyword evidence="14" id="KW-1185">Reference proteome</keyword>
<dbReference type="RefSeq" id="XP_008116457.1">
    <property type="nucleotide sequence ID" value="XM_008118250.3"/>
</dbReference>
<dbReference type="AlphaFoldDB" id="R4G9S8"/>
<feature type="domain" description="BRICHOS" evidence="12">
    <location>
        <begin position="94"/>
        <end position="185"/>
    </location>
</feature>
<evidence type="ECO:0000256" key="9">
    <source>
        <dbReference type="ARBA" id="ARBA00044778"/>
    </source>
</evidence>
<keyword evidence="6" id="KW-0564">Palmitate</keyword>
<dbReference type="Gene3D" id="3.30.390.150">
    <property type="match status" value="1"/>
</dbReference>
<dbReference type="KEGG" id="acs:103280176"/>
<keyword evidence="11" id="KW-0812">Transmembrane</keyword>
<keyword evidence="5" id="KW-0305">Gaseous exchange</keyword>